<proteinExistence type="predicted"/>
<evidence type="ECO:0000256" key="5">
    <source>
        <dbReference type="ARBA" id="ARBA00022842"/>
    </source>
</evidence>
<keyword evidence="6" id="KW-0464">Manganese</keyword>
<comment type="cofactor">
    <cofactor evidence="2">
        <name>Mg(2+)</name>
        <dbReference type="ChEBI" id="CHEBI:18420"/>
    </cofactor>
</comment>
<gene>
    <name evidence="8" type="ORF">ACFO5Q_07425</name>
</gene>
<dbReference type="SUPFAM" id="SSF55811">
    <property type="entry name" value="Nudix"/>
    <property type="match status" value="1"/>
</dbReference>
<reference evidence="9" key="1">
    <citation type="journal article" date="2019" name="Int. J. Syst. Evol. Microbiol.">
        <title>The Global Catalogue of Microorganisms (GCM) 10K type strain sequencing project: providing services to taxonomists for standard genome sequencing and annotation.</title>
        <authorList>
            <consortium name="The Broad Institute Genomics Platform"/>
            <consortium name="The Broad Institute Genome Sequencing Center for Infectious Disease"/>
            <person name="Wu L."/>
            <person name="Ma J."/>
        </authorList>
    </citation>
    <scope>NUCLEOTIDE SEQUENCE [LARGE SCALE GENOMIC DNA]</scope>
    <source>
        <strain evidence="9">CGMCC 1.15304</strain>
    </source>
</reference>
<dbReference type="PANTHER" id="PTHR12318">
    <property type="entry name" value="TESTOSTERONE-REGULATED PROTEIN RP2"/>
    <property type="match status" value="1"/>
</dbReference>
<dbReference type="InterPro" id="IPR015797">
    <property type="entry name" value="NUDIX_hydrolase-like_dom_sf"/>
</dbReference>
<keyword evidence="5" id="KW-0460">Magnesium</keyword>
<evidence type="ECO:0000256" key="3">
    <source>
        <dbReference type="ARBA" id="ARBA00022723"/>
    </source>
</evidence>
<dbReference type="PROSITE" id="PS51462">
    <property type="entry name" value="NUDIX"/>
    <property type="match status" value="1"/>
</dbReference>
<dbReference type="CDD" id="cd18870">
    <property type="entry name" value="NUDIX_AcylCoAdiphos_Nudt19"/>
    <property type="match status" value="1"/>
</dbReference>
<protein>
    <submittedName>
        <fullName evidence="8">NUDIX domain-containing protein</fullName>
    </submittedName>
</protein>
<name>A0ABV8U983_9PROT</name>
<dbReference type="InterPro" id="IPR039121">
    <property type="entry name" value="NUDT19"/>
</dbReference>
<organism evidence="8 9">
    <name type="scientific">Kordiimonas lipolytica</name>
    <dbReference type="NCBI Taxonomy" id="1662421"/>
    <lineage>
        <taxon>Bacteria</taxon>
        <taxon>Pseudomonadati</taxon>
        <taxon>Pseudomonadota</taxon>
        <taxon>Alphaproteobacteria</taxon>
        <taxon>Kordiimonadales</taxon>
        <taxon>Kordiimonadaceae</taxon>
        <taxon>Kordiimonas</taxon>
    </lineage>
</organism>
<keyword evidence="4" id="KW-0378">Hydrolase</keyword>
<dbReference type="PANTHER" id="PTHR12318:SF0">
    <property type="entry name" value="ACYL-COENZYME A DIPHOSPHATASE NUDT19"/>
    <property type="match status" value="1"/>
</dbReference>
<keyword evidence="9" id="KW-1185">Reference proteome</keyword>
<dbReference type="InterPro" id="IPR000086">
    <property type="entry name" value="NUDIX_hydrolase_dom"/>
</dbReference>
<sequence>MDHHRKIAMPKPASSIMVIRDGQGGLEVLMIERAKTMRFAPGAFVFPGGKVDRSDMQNWRWQGMTTGRGAMRDFAFRVAALRELYEEAGIFLSDKAPRRTLTAAAPFATMVRNAGVKLDIASLVPFAHWVTPEPMPRRFDTYFYLAPHNGEEAIHDGNEAISFRWVSPRKMLSDWEEDRIPLMFPTRLNLMKLARAATVNEALRHARRARVVRTLPVVDMTKEGVKLTIDPATGFGVTAATPKELSVEAAGLAKKA</sequence>
<evidence type="ECO:0000256" key="2">
    <source>
        <dbReference type="ARBA" id="ARBA00001946"/>
    </source>
</evidence>
<dbReference type="Pfam" id="PF00293">
    <property type="entry name" value="NUDIX"/>
    <property type="match status" value="1"/>
</dbReference>
<evidence type="ECO:0000256" key="1">
    <source>
        <dbReference type="ARBA" id="ARBA00001936"/>
    </source>
</evidence>
<dbReference type="Gene3D" id="3.90.79.10">
    <property type="entry name" value="Nucleoside Triphosphate Pyrophosphohydrolase"/>
    <property type="match status" value="1"/>
</dbReference>
<accession>A0ABV8U983</accession>
<dbReference type="RefSeq" id="WP_068149340.1">
    <property type="nucleotide sequence ID" value="NZ_JBHSCR010000004.1"/>
</dbReference>
<keyword evidence="3" id="KW-0479">Metal-binding</keyword>
<comment type="cofactor">
    <cofactor evidence="1">
        <name>Mn(2+)</name>
        <dbReference type="ChEBI" id="CHEBI:29035"/>
    </cofactor>
</comment>
<evidence type="ECO:0000313" key="8">
    <source>
        <dbReference type="EMBL" id="MFC4347675.1"/>
    </source>
</evidence>
<evidence type="ECO:0000256" key="4">
    <source>
        <dbReference type="ARBA" id="ARBA00022801"/>
    </source>
</evidence>
<feature type="domain" description="Nudix hydrolase" evidence="7">
    <location>
        <begin position="9"/>
        <end position="189"/>
    </location>
</feature>
<dbReference type="Proteomes" id="UP001595776">
    <property type="component" value="Unassembled WGS sequence"/>
</dbReference>
<dbReference type="EMBL" id="JBHSCR010000004">
    <property type="protein sequence ID" value="MFC4347675.1"/>
    <property type="molecule type" value="Genomic_DNA"/>
</dbReference>
<evidence type="ECO:0000256" key="6">
    <source>
        <dbReference type="ARBA" id="ARBA00023211"/>
    </source>
</evidence>
<comment type="caution">
    <text evidence="8">The sequence shown here is derived from an EMBL/GenBank/DDBJ whole genome shotgun (WGS) entry which is preliminary data.</text>
</comment>
<evidence type="ECO:0000313" key="9">
    <source>
        <dbReference type="Proteomes" id="UP001595776"/>
    </source>
</evidence>
<evidence type="ECO:0000259" key="7">
    <source>
        <dbReference type="PROSITE" id="PS51462"/>
    </source>
</evidence>